<dbReference type="PANTHER" id="PTHR33841">
    <property type="entry name" value="DNA METHYLTRANSFERASE YEEA-RELATED"/>
    <property type="match status" value="1"/>
</dbReference>
<dbReference type="GO" id="GO:0032259">
    <property type="term" value="P:methylation"/>
    <property type="evidence" value="ECO:0007669"/>
    <property type="project" value="UniProtKB-KW"/>
</dbReference>
<keyword evidence="4" id="KW-0949">S-adenosyl-L-methionine</keyword>
<sequence>MLDKGGLDKITTFGSLIEYLRDELDWPIEEMSFDDLTYEWDPREFGLKADEVAGQVEIKQLRPIEREPWGIFFLSLPHRKIPVTVLRRILGSLAPKKRASANPGGRAVWAKTDLLFIAAHGEGAERGLAFAHFHEDKSHGDLPTLKLLGWDGADTVRRLSATHDTLKKQLHWRDGGETDDAWRLRWNDAFREKAGEVVATSKAMAKELASLAREIRRRANELLVEENDQGPLRKLHTAFKEALIHDLEFDDFADMYAQTIAYGLLSARISRESGALVADNAADLAPPTNPFLKELLETFLQAGGRKGGMDFDELGVNDVIELLRRANMEAVLRDFDDRNPNEDPVIHFYELFLKEYDAQKRMQRGVFYTPRPVVGFIVRSVDEVLRDQFGLEDGLASTATWGEVIAAKPEIVLPEGAKASDPFVRILDPATGTGTFLVETIDLIWNQMRDKWRKAGKRDAEITALWNDYVPNHLLPRLYGFELMMAPYAIAHMKLGLKLHETGYRFGSDERARIYLTNALEPAQDFDMQLRFMSEALAHEAQAANAAKDVRFTVVVGNPPYAGHSTNNSIKSIVDKVHDYKRDWPDLLKPGQGKWLQDDYVKFIRLSQSCLDLTSTGVFGFITNNSWLDNPTFKGMRERILASFSFLRVIDLHGNYKRGRSPNGEKDENVFEDVAQGVAITIGRAEVSSDNREVGRTDILGTVEAKLEWLSGTVMSKATSTMFEVLAPENLFVILDAQSREEFRLFPSLREVINQYGDPAPGIVTTHDEFAVSFDRDEQIAKVRSLVASTDEARAREKFRLCTQDQWNYEAAKTRLASETWLQDIGPIGYRPFDARVSVFNSDVAVHLRNRATAHMRDFENVALVTTRQRSQDAGPWPNVFVSDLPIESTAISNKTKEINYIFPLWLKPNGSETRALPNIAPDFSARLAKLTGLTWDDCIDAPRQVELAGVLPTKPEQTAMFATRRERGDLVGSFGPRDVFDWIYAVLHSPAYRARYADYLKSDFARIPLPTSRELFQALVPLGTELVALHLLDSAAAPALKDPQAVRFAGHGEARVEQAGVWTPPSGGRVTISDHRWFEGVPARVWNFHIGGYQPAQKWLKDRAKKGGKKASPGRVLTAEDQLHYRRMIAAMDRTIDLMAEIDRVIDKHGGWPGAFKGTPNE</sequence>
<keyword evidence="3" id="KW-0808">Transferase</keyword>
<dbReference type="Proteomes" id="UP001500738">
    <property type="component" value="Unassembled WGS sequence"/>
</dbReference>
<dbReference type="PANTHER" id="PTHR33841:SF1">
    <property type="entry name" value="DNA METHYLTRANSFERASE A"/>
    <property type="match status" value="1"/>
</dbReference>
<evidence type="ECO:0000256" key="5">
    <source>
        <dbReference type="ARBA" id="ARBA00047942"/>
    </source>
</evidence>
<protein>
    <recommendedName>
        <fullName evidence="1">site-specific DNA-methyltransferase (adenine-specific)</fullName>
        <ecNumber evidence="1">2.1.1.72</ecNumber>
    </recommendedName>
</protein>
<evidence type="ECO:0000256" key="4">
    <source>
        <dbReference type="ARBA" id="ARBA00022691"/>
    </source>
</evidence>
<evidence type="ECO:0000313" key="9">
    <source>
        <dbReference type="Proteomes" id="UP001500738"/>
    </source>
</evidence>
<dbReference type="PROSITE" id="PS00092">
    <property type="entry name" value="N6_MTASE"/>
    <property type="match status" value="1"/>
</dbReference>
<dbReference type="InterPro" id="IPR050953">
    <property type="entry name" value="N4_N6_ade-DNA_methylase"/>
</dbReference>
<feature type="domain" description="Type ISP restriction-modification enzyme LLaBIII C-terminal specificity" evidence="7">
    <location>
        <begin position="761"/>
        <end position="1113"/>
    </location>
</feature>
<dbReference type="InterPro" id="IPR029063">
    <property type="entry name" value="SAM-dependent_MTases_sf"/>
</dbReference>
<name>A0ABP3X9U4_9SPHN</name>
<dbReference type="Gene3D" id="3.40.50.150">
    <property type="entry name" value="Vaccinia Virus protein VP39"/>
    <property type="match status" value="1"/>
</dbReference>
<dbReference type="InterPro" id="IPR002052">
    <property type="entry name" value="DNA_methylase_N6_adenine_CS"/>
</dbReference>
<evidence type="ECO:0000256" key="2">
    <source>
        <dbReference type="ARBA" id="ARBA00022603"/>
    </source>
</evidence>
<dbReference type="Pfam" id="PF07669">
    <property type="entry name" value="Eco57I"/>
    <property type="match status" value="1"/>
</dbReference>
<dbReference type="InterPro" id="IPR041635">
    <property type="entry name" value="Type_ISP_LLaBIII_C"/>
</dbReference>
<dbReference type="RefSeq" id="WP_215353960.1">
    <property type="nucleotide sequence ID" value="NZ_BAAAFE010000003.1"/>
</dbReference>
<dbReference type="SUPFAM" id="SSF53335">
    <property type="entry name" value="S-adenosyl-L-methionine-dependent methyltransferases"/>
    <property type="match status" value="1"/>
</dbReference>
<accession>A0ABP3X9U4</accession>
<dbReference type="GO" id="GO:0008168">
    <property type="term" value="F:methyltransferase activity"/>
    <property type="evidence" value="ECO:0007669"/>
    <property type="project" value="UniProtKB-KW"/>
</dbReference>
<comment type="catalytic activity">
    <reaction evidence="5">
        <text>a 2'-deoxyadenosine in DNA + S-adenosyl-L-methionine = an N(6)-methyl-2'-deoxyadenosine in DNA + S-adenosyl-L-homocysteine + H(+)</text>
        <dbReference type="Rhea" id="RHEA:15197"/>
        <dbReference type="Rhea" id="RHEA-COMP:12418"/>
        <dbReference type="Rhea" id="RHEA-COMP:12419"/>
        <dbReference type="ChEBI" id="CHEBI:15378"/>
        <dbReference type="ChEBI" id="CHEBI:57856"/>
        <dbReference type="ChEBI" id="CHEBI:59789"/>
        <dbReference type="ChEBI" id="CHEBI:90615"/>
        <dbReference type="ChEBI" id="CHEBI:90616"/>
        <dbReference type="EC" id="2.1.1.72"/>
    </reaction>
</comment>
<dbReference type="PRINTS" id="PR00507">
    <property type="entry name" value="N12N6MTFRASE"/>
</dbReference>
<dbReference type="Pfam" id="PF18135">
    <property type="entry name" value="Type_ISP_C"/>
    <property type="match status" value="1"/>
</dbReference>
<organism evidence="8 9">
    <name type="scientific">Sphingopyxis soli</name>
    <dbReference type="NCBI Taxonomy" id="592051"/>
    <lineage>
        <taxon>Bacteria</taxon>
        <taxon>Pseudomonadati</taxon>
        <taxon>Pseudomonadota</taxon>
        <taxon>Alphaproteobacteria</taxon>
        <taxon>Sphingomonadales</taxon>
        <taxon>Sphingomonadaceae</taxon>
        <taxon>Sphingopyxis</taxon>
    </lineage>
</organism>
<comment type="caution">
    <text evidence="8">The sequence shown here is derived from an EMBL/GenBank/DDBJ whole genome shotgun (WGS) entry which is preliminary data.</text>
</comment>
<keyword evidence="9" id="KW-1185">Reference proteome</keyword>
<gene>
    <name evidence="8" type="ORF">GCM10009115_05970</name>
</gene>
<evidence type="ECO:0000313" key="8">
    <source>
        <dbReference type="EMBL" id="GAA0861818.1"/>
    </source>
</evidence>
<evidence type="ECO:0000259" key="7">
    <source>
        <dbReference type="Pfam" id="PF18135"/>
    </source>
</evidence>
<feature type="domain" description="Type II methyltransferase M.TaqI-like" evidence="6">
    <location>
        <begin position="478"/>
        <end position="655"/>
    </location>
</feature>
<reference evidence="9" key="1">
    <citation type="journal article" date="2019" name="Int. J. Syst. Evol. Microbiol.">
        <title>The Global Catalogue of Microorganisms (GCM) 10K type strain sequencing project: providing services to taxonomists for standard genome sequencing and annotation.</title>
        <authorList>
            <consortium name="The Broad Institute Genomics Platform"/>
            <consortium name="The Broad Institute Genome Sequencing Center for Infectious Disease"/>
            <person name="Wu L."/>
            <person name="Ma J."/>
        </authorList>
    </citation>
    <scope>NUCLEOTIDE SEQUENCE [LARGE SCALE GENOMIC DNA]</scope>
    <source>
        <strain evidence="9">JCM 15910</strain>
    </source>
</reference>
<dbReference type="EMBL" id="BAAAFE010000003">
    <property type="protein sequence ID" value="GAA0861818.1"/>
    <property type="molecule type" value="Genomic_DNA"/>
</dbReference>
<dbReference type="InterPro" id="IPR011639">
    <property type="entry name" value="MethylTrfase_TaqI-like_dom"/>
</dbReference>
<evidence type="ECO:0000259" key="6">
    <source>
        <dbReference type="Pfam" id="PF07669"/>
    </source>
</evidence>
<evidence type="ECO:0000256" key="3">
    <source>
        <dbReference type="ARBA" id="ARBA00022679"/>
    </source>
</evidence>
<proteinExistence type="predicted"/>
<keyword evidence="2 8" id="KW-0489">Methyltransferase</keyword>
<evidence type="ECO:0000256" key="1">
    <source>
        <dbReference type="ARBA" id="ARBA00011900"/>
    </source>
</evidence>
<dbReference type="EC" id="2.1.1.72" evidence="1"/>